<comment type="subunit">
    <text evidence="3">Monomer.</text>
</comment>
<dbReference type="InterPro" id="IPR004199">
    <property type="entry name" value="B-gal_small/dom_5"/>
</dbReference>
<dbReference type="RefSeq" id="WP_163345493.1">
    <property type="nucleotide sequence ID" value="NZ_CP048409.1"/>
</dbReference>
<evidence type="ECO:0000256" key="1">
    <source>
        <dbReference type="ARBA" id="ARBA00001412"/>
    </source>
</evidence>
<dbReference type="EC" id="3.2.1.23" evidence="4"/>
<evidence type="ECO:0000259" key="8">
    <source>
        <dbReference type="SMART" id="SM01038"/>
    </source>
</evidence>
<reference evidence="9 10" key="1">
    <citation type="submission" date="2020-02" db="EMBL/GenBank/DDBJ databases">
        <title>Genome sequencing for Draconibacterium sp. strain M1.</title>
        <authorList>
            <person name="Park S.-J."/>
        </authorList>
    </citation>
    <scope>NUCLEOTIDE SEQUENCE [LARGE SCALE GENOMIC DNA]</scope>
    <source>
        <strain evidence="9 10">M1</strain>
    </source>
</reference>
<accession>A0A6C0RET0</accession>
<evidence type="ECO:0000256" key="7">
    <source>
        <dbReference type="ARBA" id="ARBA00023295"/>
    </source>
</evidence>
<dbReference type="Pfam" id="PF02929">
    <property type="entry name" value="Bgal_small_N"/>
    <property type="match status" value="1"/>
</dbReference>
<keyword evidence="5" id="KW-0378">Hydrolase</keyword>
<evidence type="ECO:0000256" key="2">
    <source>
        <dbReference type="ARBA" id="ARBA00001913"/>
    </source>
</evidence>
<dbReference type="AlphaFoldDB" id="A0A6C0RET0"/>
<evidence type="ECO:0000256" key="6">
    <source>
        <dbReference type="ARBA" id="ARBA00022837"/>
    </source>
</evidence>
<dbReference type="InterPro" id="IPR014718">
    <property type="entry name" value="GH-type_carb-bd"/>
</dbReference>
<sequence length="267" mass="30624">MIERYEKGGEQQIISSLKPYFWRPLTDNDERGWRVQQRIPIWENLPEMLNVTEMNADASSGSISVELGYQELSLKLNYTFANDGIVDVKFDLSIPDEMPEPIRVGMNMGVSADLQEMSFYGKGPFENYSDRNGAADIDIYKGTVDDFYYNYTKPQESSNHTCVRWLALTNNNSGLMVLGETPLQTSVWPYTAENIYEAQHPTELEKADALTVNISHKMAGVGGNDSWSINARPIEKYRLLKKEYSYEFRLVPLSKAKDLQQIYRDKK</sequence>
<dbReference type="SMART" id="SM01038">
    <property type="entry name" value="Bgal_small_N"/>
    <property type="match status" value="1"/>
</dbReference>
<proteinExistence type="predicted"/>
<dbReference type="InterPro" id="IPR050347">
    <property type="entry name" value="Bact_Beta-galactosidase"/>
</dbReference>
<evidence type="ECO:0000256" key="5">
    <source>
        <dbReference type="ARBA" id="ARBA00022801"/>
    </source>
</evidence>
<keyword evidence="10" id="KW-1185">Reference proteome</keyword>
<evidence type="ECO:0000313" key="10">
    <source>
        <dbReference type="Proteomes" id="UP000474630"/>
    </source>
</evidence>
<feature type="domain" description="Beta galactosidase small chain/" evidence="8">
    <location>
        <begin position="1"/>
        <end position="251"/>
    </location>
</feature>
<dbReference type="GO" id="GO:0030246">
    <property type="term" value="F:carbohydrate binding"/>
    <property type="evidence" value="ECO:0007669"/>
    <property type="project" value="InterPro"/>
</dbReference>
<protein>
    <recommendedName>
        <fullName evidence="4">beta-galactosidase</fullName>
        <ecNumber evidence="4">3.2.1.23</ecNumber>
    </recommendedName>
</protein>
<dbReference type="EMBL" id="CP048409">
    <property type="protein sequence ID" value="QIA07571.1"/>
    <property type="molecule type" value="Genomic_DNA"/>
</dbReference>
<name>A0A6C0RET0_9BACT</name>
<dbReference type="GO" id="GO:0005990">
    <property type="term" value="P:lactose catabolic process"/>
    <property type="evidence" value="ECO:0007669"/>
    <property type="project" value="TreeGrafter"/>
</dbReference>
<dbReference type="PANTHER" id="PTHR46323:SF2">
    <property type="entry name" value="BETA-GALACTOSIDASE"/>
    <property type="match status" value="1"/>
</dbReference>
<dbReference type="PANTHER" id="PTHR46323">
    <property type="entry name" value="BETA-GALACTOSIDASE"/>
    <property type="match status" value="1"/>
</dbReference>
<comment type="catalytic activity">
    <reaction evidence="1">
        <text>Hydrolysis of terminal non-reducing beta-D-galactose residues in beta-D-galactosides.</text>
        <dbReference type="EC" id="3.2.1.23"/>
    </reaction>
</comment>
<dbReference type="Gene3D" id="2.70.98.10">
    <property type="match status" value="1"/>
</dbReference>
<gene>
    <name evidence="9" type="ORF">G0Q07_07465</name>
</gene>
<dbReference type="InterPro" id="IPR011013">
    <property type="entry name" value="Gal_mutarotase_sf_dom"/>
</dbReference>
<evidence type="ECO:0000313" key="9">
    <source>
        <dbReference type="EMBL" id="QIA07571.1"/>
    </source>
</evidence>
<comment type="cofactor">
    <cofactor evidence="2">
        <name>Ca(2+)</name>
        <dbReference type="ChEBI" id="CHEBI:29108"/>
    </cofactor>
</comment>
<dbReference type="SUPFAM" id="SSF74650">
    <property type="entry name" value="Galactose mutarotase-like"/>
    <property type="match status" value="1"/>
</dbReference>
<organism evidence="9 10">
    <name type="scientific">Draconibacterium halophilum</name>
    <dbReference type="NCBI Taxonomy" id="2706887"/>
    <lineage>
        <taxon>Bacteria</taxon>
        <taxon>Pseudomonadati</taxon>
        <taxon>Bacteroidota</taxon>
        <taxon>Bacteroidia</taxon>
        <taxon>Marinilabiliales</taxon>
        <taxon>Prolixibacteraceae</taxon>
        <taxon>Draconibacterium</taxon>
    </lineage>
</organism>
<dbReference type="Proteomes" id="UP000474630">
    <property type="component" value="Chromosome"/>
</dbReference>
<keyword evidence="7" id="KW-0326">Glycosidase</keyword>
<dbReference type="KEGG" id="drc:G0Q07_07465"/>
<dbReference type="GO" id="GO:0004565">
    <property type="term" value="F:beta-galactosidase activity"/>
    <property type="evidence" value="ECO:0007669"/>
    <property type="project" value="UniProtKB-EC"/>
</dbReference>
<evidence type="ECO:0000256" key="4">
    <source>
        <dbReference type="ARBA" id="ARBA00012756"/>
    </source>
</evidence>
<keyword evidence="6" id="KW-0106">Calcium</keyword>
<dbReference type="GO" id="GO:0009341">
    <property type="term" value="C:beta-galactosidase complex"/>
    <property type="evidence" value="ECO:0007669"/>
    <property type="project" value="InterPro"/>
</dbReference>
<evidence type="ECO:0000256" key="3">
    <source>
        <dbReference type="ARBA" id="ARBA00011245"/>
    </source>
</evidence>